<keyword evidence="8 15" id="KW-0675">Receptor</keyword>
<evidence type="ECO:0000256" key="8">
    <source>
        <dbReference type="ARBA" id="ARBA00023170"/>
    </source>
</evidence>
<keyword evidence="6 11" id="KW-0798">TonB box</keyword>
<accession>A0A7Z0QBW4</accession>
<evidence type="ECO:0000313" key="17">
    <source>
        <dbReference type="Proteomes" id="UP000564836"/>
    </source>
</evidence>
<dbReference type="SUPFAM" id="SSF56935">
    <property type="entry name" value="Porins"/>
    <property type="match status" value="1"/>
</dbReference>
<proteinExistence type="inferred from homology"/>
<evidence type="ECO:0000313" key="15">
    <source>
        <dbReference type="EMBL" id="NYY91001.1"/>
    </source>
</evidence>
<keyword evidence="3 10" id="KW-0813">Transport</keyword>
<evidence type="ECO:0000256" key="2">
    <source>
        <dbReference type="ARBA" id="ARBA00009810"/>
    </source>
</evidence>
<evidence type="ECO:0000256" key="5">
    <source>
        <dbReference type="ARBA" id="ARBA00022692"/>
    </source>
</evidence>
<comment type="similarity">
    <text evidence="2 10 11">Belongs to the TonB-dependent receptor family.</text>
</comment>
<dbReference type="InterPro" id="IPR012910">
    <property type="entry name" value="Plug_dom"/>
</dbReference>
<dbReference type="GO" id="GO:0009279">
    <property type="term" value="C:cell outer membrane"/>
    <property type="evidence" value="ECO:0007669"/>
    <property type="project" value="UniProtKB-SubCell"/>
</dbReference>
<feature type="compositionally biased region" description="Low complexity" evidence="12">
    <location>
        <begin position="65"/>
        <end position="93"/>
    </location>
</feature>
<dbReference type="InterPro" id="IPR039426">
    <property type="entry name" value="TonB-dep_rcpt-like"/>
</dbReference>
<dbReference type="NCBIfam" id="TIGR01783">
    <property type="entry name" value="TonB-siderophor"/>
    <property type="match status" value="1"/>
</dbReference>
<reference evidence="16 17" key="1">
    <citation type="journal article" date="2017" name="Syst. Appl. Microbiol.">
        <title>Soybeans inoculated with root zone soils of Canadian native legumes harbour diverse and novel Bradyrhizobium spp. that possess agricultural potential.</title>
        <authorList>
            <person name="Bromfield E.S.P."/>
            <person name="Cloutier S."/>
            <person name="Tambong J.T."/>
            <person name="Tran Thi T.V."/>
        </authorList>
    </citation>
    <scope>NUCLEOTIDE SEQUENCE [LARGE SCALE GENOMIC DNA]</scope>
    <source>
        <strain evidence="16 17">323S2</strain>
    </source>
</reference>
<evidence type="ECO:0000259" key="14">
    <source>
        <dbReference type="Pfam" id="PF07715"/>
    </source>
</evidence>
<evidence type="ECO:0000256" key="3">
    <source>
        <dbReference type="ARBA" id="ARBA00022448"/>
    </source>
</evidence>
<dbReference type="GO" id="GO:0038023">
    <property type="term" value="F:signaling receptor activity"/>
    <property type="evidence" value="ECO:0007669"/>
    <property type="project" value="InterPro"/>
</dbReference>
<reference evidence="15" key="2">
    <citation type="submission" date="2020-06" db="EMBL/GenBank/DDBJ databases">
        <title>Whole Genome Sequence of Bradyrhizobium sp. Strain 323S2.</title>
        <authorList>
            <person name="Bromfield E.S.P."/>
        </authorList>
    </citation>
    <scope>NUCLEOTIDE SEQUENCE [LARGE SCALE GENOMIC DNA]</scope>
    <source>
        <strain evidence="15">323S2</strain>
    </source>
</reference>
<dbReference type="Gene3D" id="2.40.170.20">
    <property type="entry name" value="TonB-dependent receptor, beta-barrel domain"/>
    <property type="match status" value="1"/>
</dbReference>
<dbReference type="EMBL" id="CP088280">
    <property type="protein sequence ID" value="UGX92993.1"/>
    <property type="molecule type" value="Genomic_DNA"/>
</dbReference>
<dbReference type="Proteomes" id="UP000564836">
    <property type="component" value="Chromosome"/>
</dbReference>
<dbReference type="CDD" id="cd01347">
    <property type="entry name" value="ligand_gated_channel"/>
    <property type="match status" value="1"/>
</dbReference>
<evidence type="ECO:0000256" key="6">
    <source>
        <dbReference type="ARBA" id="ARBA00023077"/>
    </source>
</evidence>
<evidence type="ECO:0000256" key="1">
    <source>
        <dbReference type="ARBA" id="ARBA00004571"/>
    </source>
</evidence>
<gene>
    <name evidence="16" type="ORF">G6321_00046470</name>
    <name evidence="15" type="ORF">G6321_21920</name>
</gene>
<dbReference type="Pfam" id="PF00593">
    <property type="entry name" value="TonB_dep_Rec_b-barrel"/>
    <property type="match status" value="1"/>
</dbReference>
<reference evidence="16 17" key="3">
    <citation type="journal article" date="2022" name="Int. J. Syst. Evol. Microbiol.">
        <title>Strains of Bradyrhizobium barranii sp. nov. associated with legumes native to Canada are symbionts of soybeans and belong to different subspecies (subsp. barranii subsp. nov. and subsp. apii subsp. nov.) and symbiovars (sv. glycinearum and sv. septentrionale).</title>
        <authorList>
            <person name="Bromfield E.S.P."/>
            <person name="Cloutier S."/>
            <person name="Wasai-Hara S."/>
            <person name="Minamisawa K."/>
        </authorList>
    </citation>
    <scope>NUCLEOTIDE SEQUENCE [LARGE SCALE GENOMIC DNA]</scope>
    <source>
        <strain evidence="16 17">323S2</strain>
    </source>
</reference>
<feature type="domain" description="TonB-dependent receptor-like beta-barrel" evidence="13">
    <location>
        <begin position="299"/>
        <end position="745"/>
    </location>
</feature>
<keyword evidence="7 10" id="KW-0472">Membrane</keyword>
<evidence type="ECO:0000256" key="11">
    <source>
        <dbReference type="RuleBase" id="RU003357"/>
    </source>
</evidence>
<dbReference type="PANTHER" id="PTHR32552:SF85">
    <property type="entry name" value="BLL7968 PROTEIN"/>
    <property type="match status" value="1"/>
</dbReference>
<comment type="subcellular location">
    <subcellularLocation>
        <location evidence="1 10">Cell outer membrane</location>
        <topology evidence="1 10">Multi-pass membrane protein</topology>
    </subcellularLocation>
</comment>
<evidence type="ECO:0000256" key="12">
    <source>
        <dbReference type="SAM" id="MobiDB-lite"/>
    </source>
</evidence>
<keyword evidence="5 10" id="KW-0812">Transmembrane</keyword>
<evidence type="ECO:0000256" key="10">
    <source>
        <dbReference type="PROSITE-ProRule" id="PRU01360"/>
    </source>
</evidence>
<dbReference type="InterPro" id="IPR036942">
    <property type="entry name" value="Beta-barrel_TonB_sf"/>
</dbReference>
<evidence type="ECO:0000313" key="16">
    <source>
        <dbReference type="EMBL" id="UGX92993.1"/>
    </source>
</evidence>
<feature type="domain" description="TonB-dependent receptor plug" evidence="14">
    <location>
        <begin position="127"/>
        <end position="224"/>
    </location>
</feature>
<feature type="region of interest" description="Disordered" evidence="12">
    <location>
        <begin position="42"/>
        <end position="93"/>
    </location>
</feature>
<feature type="region of interest" description="Disordered" evidence="12">
    <location>
        <begin position="1"/>
        <end position="21"/>
    </location>
</feature>
<dbReference type="RefSeq" id="WP_166348378.1">
    <property type="nucleotide sequence ID" value="NZ_CP088280.1"/>
</dbReference>
<sequence length="776" mass="84161">MKVRAPVDGQRVSGHRHRAGKSRAGLLLGAAVLLVESPSNTTSAQAQSALPPVTVEAPVQRPKPARASQQSQRRAQTVARQRNANPTPAAPTISERAAAAAAARQAAKLGYRAMPSSTTLRSGASPLDTSQAVNVVPEQVLKDQLPRNIDDALINVSGITQTNTLAGSQDAVIRRGFGDNRDGSIMRNGMPLVQGRSFNPAVECVEVLKGPASLLYGIMDPGGIVNTISKRPELYQHGSVTLLGSAFSASKTGADGLLDVTGPIGDQGLAYRFIGYGVSEDYWRNFGRHREMLVAPSLAWYGQDTTVQLNYEHREFIYPFDRGTAFNPVTKAPLAVPSTRRLDEPFNNTWGTSDLMQASVEHRFNQDWKLYAGYSYNTETFSANQLRISTLNFTTGVETRSNDGTQGSLSNASYGTSYISGSLWLGNMRNEVVFGGDGQYRTIYRDNLIRQATPAINVYNPVYGLVGPGTTVSNSDSAQTDKLGQWSLFFQDTLHLTERFALVGGVRYMDYDQIAGRGKPFITNTNVSQDKVLPLGGAILKLTEEVSLYASYTESLKPNSTIAPIGIVIDSNVAPEEGVSYETGVKFDLNKRISGTLALYDLDKKNVQTTKTNSAGLVELHTVGRARSRGVELDVTGRLTDSWALIGSYGYTDARVTASEDRSLYGMKLQNVALNTASLYLVYDFGTALPGQLRLGGGARYVGDRPGDAVNSFFLPSYVVADIFATYETNYQNTPVIYQLNVKNLFDTVYYPSAVNNLNVAIGDARRVSLSATVKF</sequence>
<name>A0A7Z0QBW4_9BRAD</name>
<dbReference type="PANTHER" id="PTHR32552">
    <property type="entry name" value="FERRICHROME IRON RECEPTOR-RELATED"/>
    <property type="match status" value="1"/>
</dbReference>
<dbReference type="GO" id="GO:0015891">
    <property type="term" value="P:siderophore transport"/>
    <property type="evidence" value="ECO:0007669"/>
    <property type="project" value="InterPro"/>
</dbReference>
<protein>
    <submittedName>
        <fullName evidence="15">TonB-dependent siderophore receptor</fullName>
    </submittedName>
</protein>
<evidence type="ECO:0000256" key="4">
    <source>
        <dbReference type="ARBA" id="ARBA00022452"/>
    </source>
</evidence>
<keyword evidence="9 10" id="KW-0998">Cell outer membrane</keyword>
<dbReference type="InterPro" id="IPR010105">
    <property type="entry name" value="TonB_sidphr_rcpt"/>
</dbReference>
<evidence type="ECO:0000259" key="13">
    <source>
        <dbReference type="Pfam" id="PF00593"/>
    </source>
</evidence>
<dbReference type="InterPro" id="IPR000531">
    <property type="entry name" value="Beta-barrel_TonB"/>
</dbReference>
<dbReference type="AlphaFoldDB" id="A0A7Z0QBW4"/>
<dbReference type="EMBL" id="JACBFH010000001">
    <property type="protein sequence ID" value="NYY91001.1"/>
    <property type="molecule type" value="Genomic_DNA"/>
</dbReference>
<dbReference type="InterPro" id="IPR037066">
    <property type="entry name" value="Plug_dom_sf"/>
</dbReference>
<dbReference type="Gene3D" id="2.170.130.10">
    <property type="entry name" value="TonB-dependent receptor, plug domain"/>
    <property type="match status" value="1"/>
</dbReference>
<evidence type="ECO:0000256" key="9">
    <source>
        <dbReference type="ARBA" id="ARBA00023237"/>
    </source>
</evidence>
<dbReference type="PROSITE" id="PS52016">
    <property type="entry name" value="TONB_DEPENDENT_REC_3"/>
    <property type="match status" value="1"/>
</dbReference>
<keyword evidence="4 10" id="KW-1134">Transmembrane beta strand</keyword>
<dbReference type="GO" id="GO:0015344">
    <property type="term" value="F:siderophore uptake transmembrane transporter activity"/>
    <property type="evidence" value="ECO:0007669"/>
    <property type="project" value="TreeGrafter"/>
</dbReference>
<dbReference type="Pfam" id="PF07715">
    <property type="entry name" value="Plug"/>
    <property type="match status" value="1"/>
</dbReference>
<organism evidence="15">
    <name type="scientific">Bradyrhizobium barranii subsp. barranii</name>
    <dbReference type="NCBI Taxonomy" id="2823807"/>
    <lineage>
        <taxon>Bacteria</taxon>
        <taxon>Pseudomonadati</taxon>
        <taxon>Pseudomonadota</taxon>
        <taxon>Alphaproteobacteria</taxon>
        <taxon>Hyphomicrobiales</taxon>
        <taxon>Nitrobacteraceae</taxon>
        <taxon>Bradyrhizobium</taxon>
        <taxon>Bradyrhizobium barranii</taxon>
    </lineage>
</organism>
<evidence type="ECO:0000256" key="7">
    <source>
        <dbReference type="ARBA" id="ARBA00023136"/>
    </source>
</evidence>